<evidence type="ECO:0000313" key="4">
    <source>
        <dbReference type="Proteomes" id="UP001597641"/>
    </source>
</evidence>
<feature type="domain" description="Rhodanese" evidence="2">
    <location>
        <begin position="58"/>
        <end position="144"/>
    </location>
</feature>
<evidence type="ECO:0000313" key="3">
    <source>
        <dbReference type="EMBL" id="MFD2999614.1"/>
    </source>
</evidence>
<keyword evidence="4" id="KW-1185">Reference proteome</keyword>
<feature type="chain" id="PRO_5045458979" evidence="1">
    <location>
        <begin position="22"/>
        <end position="170"/>
    </location>
</feature>
<accession>A0ABW6BT80</accession>
<dbReference type="CDD" id="cd00158">
    <property type="entry name" value="RHOD"/>
    <property type="match status" value="1"/>
</dbReference>
<name>A0ABW6BT80_9BACT</name>
<comment type="caution">
    <text evidence="3">The sequence shown here is derived from an EMBL/GenBank/DDBJ whole genome shotgun (WGS) entry which is preliminary data.</text>
</comment>
<dbReference type="PANTHER" id="PTHR43031">
    <property type="entry name" value="FAD-DEPENDENT OXIDOREDUCTASE"/>
    <property type="match status" value="1"/>
</dbReference>
<dbReference type="RefSeq" id="WP_377481580.1">
    <property type="nucleotide sequence ID" value="NZ_JBHUOX010000002.1"/>
</dbReference>
<protein>
    <submittedName>
        <fullName evidence="3">Rhodanese-like domain-containing protein</fullName>
    </submittedName>
</protein>
<dbReference type="InterPro" id="IPR036873">
    <property type="entry name" value="Rhodanese-like_dom_sf"/>
</dbReference>
<proteinExistence type="predicted"/>
<dbReference type="Proteomes" id="UP001597641">
    <property type="component" value="Unassembled WGS sequence"/>
</dbReference>
<dbReference type="NCBIfam" id="NF045521">
    <property type="entry name" value="rhoda_near_glyco"/>
    <property type="match status" value="1"/>
</dbReference>
<reference evidence="4" key="1">
    <citation type="journal article" date="2019" name="Int. J. Syst. Evol. Microbiol.">
        <title>The Global Catalogue of Microorganisms (GCM) 10K type strain sequencing project: providing services to taxonomists for standard genome sequencing and annotation.</title>
        <authorList>
            <consortium name="The Broad Institute Genomics Platform"/>
            <consortium name="The Broad Institute Genome Sequencing Center for Infectious Disease"/>
            <person name="Wu L."/>
            <person name="Ma J."/>
        </authorList>
    </citation>
    <scope>NUCLEOTIDE SEQUENCE [LARGE SCALE GENOMIC DNA]</scope>
    <source>
        <strain evidence="4">KCTC 23984</strain>
    </source>
</reference>
<keyword evidence="1" id="KW-0732">Signal</keyword>
<dbReference type="InterPro" id="IPR001763">
    <property type="entry name" value="Rhodanese-like_dom"/>
</dbReference>
<dbReference type="SMART" id="SM00450">
    <property type="entry name" value="RHOD"/>
    <property type="match status" value="1"/>
</dbReference>
<evidence type="ECO:0000256" key="1">
    <source>
        <dbReference type="SAM" id="SignalP"/>
    </source>
</evidence>
<dbReference type="SUPFAM" id="SSF52821">
    <property type="entry name" value="Rhodanese/Cell cycle control phosphatase"/>
    <property type="match status" value="1"/>
</dbReference>
<dbReference type="Pfam" id="PF00581">
    <property type="entry name" value="Rhodanese"/>
    <property type="match status" value="1"/>
</dbReference>
<organism evidence="3 4">
    <name type="scientific">Pontibacter toksunensis</name>
    <dbReference type="NCBI Taxonomy" id="1332631"/>
    <lineage>
        <taxon>Bacteria</taxon>
        <taxon>Pseudomonadati</taxon>
        <taxon>Bacteroidota</taxon>
        <taxon>Cytophagia</taxon>
        <taxon>Cytophagales</taxon>
        <taxon>Hymenobacteraceae</taxon>
        <taxon>Pontibacter</taxon>
    </lineage>
</organism>
<dbReference type="PANTHER" id="PTHR43031:SF16">
    <property type="entry name" value="OXIDOREDUCTASE"/>
    <property type="match status" value="1"/>
</dbReference>
<gene>
    <name evidence="3" type="ORF">ACFS7Z_04515</name>
</gene>
<dbReference type="InterPro" id="IPR050229">
    <property type="entry name" value="GlpE_sulfurtransferase"/>
</dbReference>
<dbReference type="EMBL" id="JBHUOX010000002">
    <property type="protein sequence ID" value="MFD2999614.1"/>
    <property type="molecule type" value="Genomic_DNA"/>
</dbReference>
<feature type="signal peptide" evidence="1">
    <location>
        <begin position="1"/>
        <end position="21"/>
    </location>
</feature>
<evidence type="ECO:0000259" key="2">
    <source>
        <dbReference type="PROSITE" id="PS50206"/>
    </source>
</evidence>
<sequence length="170" mass="19497">MKKKLYVASAMVWLVVLKAFGQTTDSAYALMLKGMYNYSVPQLSPTELLGLLQRVKYKPLLLDTRSLQEYKVSHLSDSWFIAYDDFHVSQLKDVPKDTPIILYCSVGYRSERIGEQLQQAGYHNVKNLYGGIFEWINQGYPVYNKKGKTNQIHAYSSTWGVWLQKGGESI</sequence>
<dbReference type="Gene3D" id="3.40.250.10">
    <property type="entry name" value="Rhodanese-like domain"/>
    <property type="match status" value="1"/>
</dbReference>
<dbReference type="PROSITE" id="PS50206">
    <property type="entry name" value="RHODANESE_3"/>
    <property type="match status" value="1"/>
</dbReference>